<evidence type="ECO:0000313" key="7">
    <source>
        <dbReference type="EMBL" id="MEL0630191.1"/>
    </source>
</evidence>
<dbReference type="PANTHER" id="PTHR42794">
    <property type="entry name" value="HEMIN IMPORT ATP-BINDING PROTEIN HMUV"/>
    <property type="match status" value="1"/>
</dbReference>
<comment type="function">
    <text evidence="5">Part of the ABC transporter complex HmuTUV involved in hemin import. Responsible for energy coupling to the transport system.</text>
</comment>
<dbReference type="Gene3D" id="3.40.50.300">
    <property type="entry name" value="P-loop containing nucleotide triphosphate hydrolases"/>
    <property type="match status" value="1"/>
</dbReference>
<dbReference type="PROSITE" id="PS00211">
    <property type="entry name" value="ABC_TRANSPORTER_1"/>
    <property type="match status" value="1"/>
</dbReference>
<dbReference type="InterPro" id="IPR027417">
    <property type="entry name" value="P-loop_NTPase"/>
</dbReference>
<reference evidence="7 8" key="1">
    <citation type="submission" date="2024-02" db="EMBL/GenBank/DDBJ databases">
        <title>Bacteria isolated from the canopy kelp, Nereocystis luetkeana.</title>
        <authorList>
            <person name="Pfister C.A."/>
            <person name="Younker I.T."/>
            <person name="Light S.H."/>
        </authorList>
    </citation>
    <scope>NUCLEOTIDE SEQUENCE [LARGE SCALE GENOMIC DNA]</scope>
    <source>
        <strain evidence="7 8">TI.1.05</strain>
    </source>
</reference>
<sequence length="290" mass="31839">MTDSIINENNLKANHQPLLSAKSLSFSYGKTEQLVNTNIQAYAGEFIGLIGGNGVGKSTLLQLLLGLLTPQQGEVLIEGVSLNKLKRRDIAKQMAFVPQFIELPFSFSVEEVVSMGRNPYLGAFQLASKADTDIVKQAMHTTDITHLAKRKVNQLSGGEKQRVIIARSLAQQPKVILLDEPIASLDISHQFETLDLIQSLTQQNKLAITAIHDLNLAAQYCTRLILLSKNEAGKVTVVADGKPQAVLTAENLQKHFNIKADIVNTQKSNYAEASTTTIQLTNIRPIKKRT</sequence>
<evidence type="ECO:0000256" key="1">
    <source>
        <dbReference type="ARBA" id="ARBA00022448"/>
    </source>
</evidence>
<evidence type="ECO:0000256" key="3">
    <source>
        <dbReference type="ARBA" id="ARBA00022840"/>
    </source>
</evidence>
<keyword evidence="8" id="KW-1185">Reference proteome</keyword>
<dbReference type="SUPFAM" id="SSF52540">
    <property type="entry name" value="P-loop containing nucleoside triphosphate hydrolases"/>
    <property type="match status" value="1"/>
</dbReference>
<keyword evidence="1" id="KW-0813">Transport</keyword>
<dbReference type="RefSeq" id="WP_341598319.1">
    <property type="nucleotide sequence ID" value="NZ_JBAKAZ010000044.1"/>
</dbReference>
<evidence type="ECO:0000259" key="6">
    <source>
        <dbReference type="PROSITE" id="PS50893"/>
    </source>
</evidence>
<proteinExistence type="predicted"/>
<dbReference type="PROSITE" id="PS50893">
    <property type="entry name" value="ABC_TRANSPORTER_2"/>
    <property type="match status" value="1"/>
</dbReference>
<protein>
    <submittedName>
        <fullName evidence="7">ABC transporter ATP-binding protein</fullName>
    </submittedName>
</protein>
<dbReference type="Pfam" id="PF00005">
    <property type="entry name" value="ABC_tran"/>
    <property type="match status" value="1"/>
</dbReference>
<evidence type="ECO:0000313" key="8">
    <source>
        <dbReference type="Proteomes" id="UP001369082"/>
    </source>
</evidence>
<gene>
    <name evidence="7" type="ORF">V6256_11300</name>
</gene>
<dbReference type="PANTHER" id="PTHR42794:SF1">
    <property type="entry name" value="HEMIN IMPORT ATP-BINDING PROTEIN HMUV"/>
    <property type="match status" value="1"/>
</dbReference>
<accession>A0ABU9GS72</accession>
<keyword evidence="3 7" id="KW-0067">ATP-binding</keyword>
<dbReference type="SMART" id="SM00382">
    <property type="entry name" value="AAA"/>
    <property type="match status" value="1"/>
</dbReference>
<dbReference type="GO" id="GO:0005524">
    <property type="term" value="F:ATP binding"/>
    <property type="evidence" value="ECO:0007669"/>
    <property type="project" value="UniProtKB-KW"/>
</dbReference>
<evidence type="ECO:0000256" key="5">
    <source>
        <dbReference type="ARBA" id="ARBA00037066"/>
    </source>
</evidence>
<dbReference type="InterPro" id="IPR017871">
    <property type="entry name" value="ABC_transporter-like_CS"/>
</dbReference>
<name>A0ABU9GS72_9GAMM</name>
<organism evidence="7 8">
    <name type="scientific">Psychromonas aquatilis</name>
    <dbReference type="NCBI Taxonomy" id="2005072"/>
    <lineage>
        <taxon>Bacteria</taxon>
        <taxon>Pseudomonadati</taxon>
        <taxon>Pseudomonadota</taxon>
        <taxon>Gammaproteobacteria</taxon>
        <taxon>Alteromonadales</taxon>
        <taxon>Psychromonadaceae</taxon>
        <taxon>Psychromonas</taxon>
    </lineage>
</organism>
<evidence type="ECO:0000256" key="2">
    <source>
        <dbReference type="ARBA" id="ARBA00022741"/>
    </source>
</evidence>
<dbReference type="Proteomes" id="UP001369082">
    <property type="component" value="Unassembled WGS sequence"/>
</dbReference>
<keyword evidence="2" id="KW-0547">Nucleotide-binding</keyword>
<feature type="domain" description="ABC transporter" evidence="6">
    <location>
        <begin position="19"/>
        <end position="265"/>
    </location>
</feature>
<comment type="caution">
    <text evidence="7">The sequence shown here is derived from an EMBL/GenBank/DDBJ whole genome shotgun (WGS) entry which is preliminary data.</text>
</comment>
<evidence type="ECO:0000256" key="4">
    <source>
        <dbReference type="ARBA" id="ARBA00022967"/>
    </source>
</evidence>
<dbReference type="InterPro" id="IPR003439">
    <property type="entry name" value="ABC_transporter-like_ATP-bd"/>
</dbReference>
<dbReference type="EMBL" id="JBAKAZ010000044">
    <property type="protein sequence ID" value="MEL0630191.1"/>
    <property type="molecule type" value="Genomic_DNA"/>
</dbReference>
<keyword evidence="4" id="KW-1278">Translocase</keyword>
<dbReference type="InterPro" id="IPR003593">
    <property type="entry name" value="AAA+_ATPase"/>
</dbReference>
<dbReference type="CDD" id="cd03214">
    <property type="entry name" value="ABC_Iron-Siderophores_B12_Hemin"/>
    <property type="match status" value="1"/>
</dbReference>